<organism evidence="2 3">
    <name type="scientific">Acrobeloides nanus</name>
    <dbReference type="NCBI Taxonomy" id="290746"/>
    <lineage>
        <taxon>Eukaryota</taxon>
        <taxon>Metazoa</taxon>
        <taxon>Ecdysozoa</taxon>
        <taxon>Nematoda</taxon>
        <taxon>Chromadorea</taxon>
        <taxon>Rhabditida</taxon>
        <taxon>Tylenchina</taxon>
        <taxon>Cephalobomorpha</taxon>
        <taxon>Cephaloboidea</taxon>
        <taxon>Cephalobidae</taxon>
        <taxon>Acrobeloides</taxon>
    </lineage>
</organism>
<dbReference type="Proteomes" id="UP000887540">
    <property type="component" value="Unplaced"/>
</dbReference>
<protein>
    <submittedName>
        <fullName evidence="3">ET module</fullName>
    </submittedName>
</protein>
<sequence length="85" mass="8784">MFFLFLCIIYPIVLIYGQCPALTITTSYDGSNGFCLGDACQNTTGDTTTVLCSSDGNTGSKTSMVFTIIDGGTNACNGAATCNSV</sequence>
<name>A0A914DF75_9BILA</name>
<evidence type="ECO:0000313" key="2">
    <source>
        <dbReference type="Proteomes" id="UP000887540"/>
    </source>
</evidence>
<dbReference type="WBParaSite" id="ACRNAN_scaffold23356.g30991.t1">
    <property type="protein sequence ID" value="ACRNAN_scaffold23356.g30991.t1"/>
    <property type="gene ID" value="ACRNAN_scaffold23356.g30991"/>
</dbReference>
<dbReference type="AlphaFoldDB" id="A0A914DF75"/>
<evidence type="ECO:0000313" key="3">
    <source>
        <dbReference type="WBParaSite" id="ACRNAN_scaffold23356.g30991.t1"/>
    </source>
</evidence>
<keyword evidence="2" id="KW-1185">Reference proteome</keyword>
<evidence type="ECO:0000256" key="1">
    <source>
        <dbReference type="SAM" id="SignalP"/>
    </source>
</evidence>
<feature type="chain" id="PRO_5037663445" evidence="1">
    <location>
        <begin position="18"/>
        <end position="85"/>
    </location>
</feature>
<keyword evidence="1" id="KW-0732">Signal</keyword>
<accession>A0A914DF75</accession>
<reference evidence="3" key="1">
    <citation type="submission" date="2022-11" db="UniProtKB">
        <authorList>
            <consortium name="WormBaseParasite"/>
        </authorList>
    </citation>
    <scope>IDENTIFICATION</scope>
</reference>
<feature type="signal peptide" evidence="1">
    <location>
        <begin position="1"/>
        <end position="17"/>
    </location>
</feature>
<proteinExistence type="predicted"/>